<accession>A0AAW2TIP0</accession>
<reference evidence="2" key="1">
    <citation type="submission" date="2020-06" db="EMBL/GenBank/DDBJ databases">
        <authorList>
            <person name="Li T."/>
            <person name="Hu X."/>
            <person name="Zhang T."/>
            <person name="Song X."/>
            <person name="Zhang H."/>
            <person name="Dai N."/>
            <person name="Sheng W."/>
            <person name="Hou X."/>
            <person name="Wei L."/>
        </authorList>
    </citation>
    <scope>NUCLEOTIDE SEQUENCE</scope>
    <source>
        <strain evidence="2">G02</strain>
        <tissue evidence="2">Leaf</tissue>
    </source>
</reference>
<sequence length="70" mass="8020">MEEERGEEGRESSSEKSEDIEYNAFGEAYDQNREDLQSLMEKAAKKGARAAMRWLQNEEEASPPRPNPTN</sequence>
<dbReference type="AlphaFoldDB" id="A0AAW2TIP0"/>
<organism evidence="2">
    <name type="scientific">Sesamum radiatum</name>
    <name type="common">Black benniseed</name>
    <dbReference type="NCBI Taxonomy" id="300843"/>
    <lineage>
        <taxon>Eukaryota</taxon>
        <taxon>Viridiplantae</taxon>
        <taxon>Streptophyta</taxon>
        <taxon>Embryophyta</taxon>
        <taxon>Tracheophyta</taxon>
        <taxon>Spermatophyta</taxon>
        <taxon>Magnoliopsida</taxon>
        <taxon>eudicotyledons</taxon>
        <taxon>Gunneridae</taxon>
        <taxon>Pentapetalae</taxon>
        <taxon>asterids</taxon>
        <taxon>lamiids</taxon>
        <taxon>Lamiales</taxon>
        <taxon>Pedaliaceae</taxon>
        <taxon>Sesamum</taxon>
    </lineage>
</organism>
<comment type="caution">
    <text evidence="2">The sequence shown here is derived from an EMBL/GenBank/DDBJ whole genome shotgun (WGS) entry which is preliminary data.</text>
</comment>
<evidence type="ECO:0000313" key="2">
    <source>
        <dbReference type="EMBL" id="KAL0404549.1"/>
    </source>
</evidence>
<proteinExistence type="predicted"/>
<feature type="region of interest" description="Disordered" evidence="1">
    <location>
        <begin position="49"/>
        <end position="70"/>
    </location>
</feature>
<feature type="compositionally biased region" description="Basic and acidic residues" evidence="1">
    <location>
        <begin position="7"/>
        <end position="19"/>
    </location>
</feature>
<reference evidence="2" key="2">
    <citation type="journal article" date="2024" name="Plant">
        <title>Genomic evolution and insights into agronomic trait innovations of Sesamum species.</title>
        <authorList>
            <person name="Miao H."/>
            <person name="Wang L."/>
            <person name="Qu L."/>
            <person name="Liu H."/>
            <person name="Sun Y."/>
            <person name="Le M."/>
            <person name="Wang Q."/>
            <person name="Wei S."/>
            <person name="Zheng Y."/>
            <person name="Lin W."/>
            <person name="Duan Y."/>
            <person name="Cao H."/>
            <person name="Xiong S."/>
            <person name="Wang X."/>
            <person name="Wei L."/>
            <person name="Li C."/>
            <person name="Ma Q."/>
            <person name="Ju M."/>
            <person name="Zhao R."/>
            <person name="Li G."/>
            <person name="Mu C."/>
            <person name="Tian Q."/>
            <person name="Mei H."/>
            <person name="Zhang T."/>
            <person name="Gao T."/>
            <person name="Zhang H."/>
        </authorList>
    </citation>
    <scope>NUCLEOTIDE SEQUENCE</scope>
    <source>
        <strain evidence="2">G02</strain>
    </source>
</reference>
<feature type="region of interest" description="Disordered" evidence="1">
    <location>
        <begin position="1"/>
        <end position="22"/>
    </location>
</feature>
<evidence type="ECO:0000256" key="1">
    <source>
        <dbReference type="SAM" id="MobiDB-lite"/>
    </source>
</evidence>
<name>A0AAW2TIP0_SESRA</name>
<dbReference type="EMBL" id="JACGWJ010000008">
    <property type="protein sequence ID" value="KAL0404549.1"/>
    <property type="molecule type" value="Genomic_DNA"/>
</dbReference>
<protein>
    <submittedName>
        <fullName evidence="2">Uncharacterized protein</fullName>
    </submittedName>
</protein>
<gene>
    <name evidence="2" type="ORF">Sradi_2095700</name>
</gene>